<reference evidence="1" key="1">
    <citation type="submission" date="2016-04" db="EMBL/GenBank/DDBJ databases">
        <authorList>
            <person name="Evans L.H."/>
            <person name="Alamgir A."/>
            <person name="Owens N."/>
            <person name="Weber N.D."/>
            <person name="Virtaneva K."/>
            <person name="Barbian K."/>
            <person name="Babar A."/>
            <person name="Rosenke K."/>
        </authorList>
    </citation>
    <scope>NUCLEOTIDE SEQUENCE [LARGE SCALE GENOMIC DNA]</scope>
    <source>
        <strain evidence="1">CBS 101.48</strain>
    </source>
</reference>
<feature type="non-terminal residue" evidence="1">
    <location>
        <position position="1"/>
    </location>
</feature>
<keyword evidence="2" id="KW-1185">Reference proteome</keyword>
<accession>A0A168LJV4</accession>
<dbReference type="OrthoDB" id="10624268at2759"/>
<protein>
    <submittedName>
        <fullName evidence="1">Uncharacterized protein</fullName>
    </submittedName>
</protein>
<proteinExistence type="predicted"/>
<evidence type="ECO:0000313" key="2">
    <source>
        <dbReference type="Proteomes" id="UP000078561"/>
    </source>
</evidence>
<gene>
    <name evidence="1" type="primary">ABSGL_02405.1 scaffold 3451</name>
</gene>
<sequence length="257" mass="28160">PASGYLDGKSTYIGVDPGVKTLASSVSMGSTQAGACILLANRFSELEEHLQDNPDTVKWLMDVKAANITAKSIDNNARSIDYRHQLQRKKMNDMKGDNTNSIMAIESHLSHLSQQRHTNVDDALVDHHRYGVQVQPKLQQFYQQSSWARKQKKGQPIFKLNAYNTAAKKLVPRKTEKPDTKGKARAAATQTTCQQASKHGAAYCKPMSTFRQSYVVSATNELYIRGGKTGAPTLVLSLASTPIASAVRMVLPRGAAT</sequence>
<dbReference type="InParanoid" id="A0A168LJV4"/>
<evidence type="ECO:0000313" key="1">
    <source>
        <dbReference type="EMBL" id="SAL96947.1"/>
    </source>
</evidence>
<name>A0A168LJV4_ABSGL</name>
<dbReference type="Proteomes" id="UP000078561">
    <property type="component" value="Unassembled WGS sequence"/>
</dbReference>
<organism evidence="1">
    <name type="scientific">Absidia glauca</name>
    <name type="common">Pin mould</name>
    <dbReference type="NCBI Taxonomy" id="4829"/>
    <lineage>
        <taxon>Eukaryota</taxon>
        <taxon>Fungi</taxon>
        <taxon>Fungi incertae sedis</taxon>
        <taxon>Mucoromycota</taxon>
        <taxon>Mucoromycotina</taxon>
        <taxon>Mucoromycetes</taxon>
        <taxon>Mucorales</taxon>
        <taxon>Cunninghamellaceae</taxon>
        <taxon>Absidia</taxon>
    </lineage>
</organism>
<dbReference type="EMBL" id="LT551506">
    <property type="protein sequence ID" value="SAL96947.1"/>
    <property type="molecule type" value="Genomic_DNA"/>
</dbReference>
<dbReference type="AlphaFoldDB" id="A0A168LJV4"/>